<reference evidence="2 3" key="2">
    <citation type="journal article" date="2011" name="PLoS ONE">
        <title>The Cyst-Dividing Bacterium Ramlibacter tataouinensis TTB310 Genome Reveals a Well-Stocked Toolbox for Adaptation to a Desert Environment.</title>
        <authorList>
            <person name="De Luca G."/>
            <person name="Barakat M."/>
            <person name="Ortet P."/>
            <person name="Fochesato S."/>
            <person name="Jourlin-Castelli C."/>
            <person name="Ansaldi M."/>
            <person name="Py B."/>
            <person name="Fichant G."/>
            <person name="Coutinho P.M."/>
            <person name="Voulhoux R."/>
            <person name="Bastien O."/>
            <person name="Marechal E."/>
            <person name="Henrissat B."/>
            <person name="Quentin Y."/>
            <person name="Noirot P."/>
            <person name="Filloux A."/>
            <person name="Mejean V."/>
            <person name="Dubow M.S."/>
            <person name="Barras F."/>
            <person name="Barbe V."/>
            <person name="Weissenbach J."/>
            <person name="Mihalcescu I."/>
            <person name="Vermeglio A."/>
            <person name="Achouak W."/>
            <person name="Heulin T."/>
        </authorList>
    </citation>
    <scope>NUCLEOTIDE SEQUENCE [LARGE SCALE GENOMIC DNA]</scope>
    <source>
        <strain evidence="3">ATCC BAA-407 / DSM 14655 / LMG 21543 / TTB310</strain>
    </source>
</reference>
<evidence type="ECO:0000313" key="2">
    <source>
        <dbReference type="EMBL" id="AEG92974.1"/>
    </source>
</evidence>
<feature type="region of interest" description="Disordered" evidence="1">
    <location>
        <begin position="70"/>
        <end position="192"/>
    </location>
</feature>
<evidence type="ECO:0000256" key="1">
    <source>
        <dbReference type="SAM" id="MobiDB-lite"/>
    </source>
</evidence>
<accession>F5XX30</accession>
<dbReference type="HOGENOM" id="CLU_1414153_0_0_4"/>
<dbReference type="STRING" id="365046.Rta_18830"/>
<dbReference type="EMBL" id="CP000245">
    <property type="protein sequence ID" value="AEG92974.1"/>
    <property type="molecule type" value="Genomic_DNA"/>
</dbReference>
<gene>
    <name evidence="2" type="ordered locus">Rta_18830</name>
</gene>
<keyword evidence="3" id="KW-1185">Reference proteome</keyword>
<organism evidence="2 3">
    <name type="scientific">Ramlibacter tataouinensis (strain ATCC BAA-407 / DSM 14655 / LMG 21543 / TTB310)</name>
    <dbReference type="NCBI Taxonomy" id="365046"/>
    <lineage>
        <taxon>Bacteria</taxon>
        <taxon>Pseudomonadati</taxon>
        <taxon>Pseudomonadota</taxon>
        <taxon>Betaproteobacteria</taxon>
        <taxon>Burkholderiales</taxon>
        <taxon>Comamonadaceae</taxon>
        <taxon>Ramlibacter</taxon>
    </lineage>
</organism>
<protein>
    <submittedName>
        <fullName evidence="2">Uncharacterized protein</fullName>
    </submittedName>
</protein>
<proteinExistence type="predicted"/>
<feature type="compositionally biased region" description="Basic and acidic residues" evidence="1">
    <location>
        <begin position="136"/>
        <end position="179"/>
    </location>
</feature>
<dbReference type="PATRIC" id="fig|365046.3.peg.1919"/>
<reference evidence="3" key="1">
    <citation type="submission" date="2006-01" db="EMBL/GenBank/DDBJ databases">
        <title>Genome of the cyst-dividing bacterium Ramlibacter tataouinensis.</title>
        <authorList>
            <person name="Barakat M."/>
            <person name="Ortet P."/>
            <person name="De Luca G."/>
            <person name="Jourlin-Castelli C."/>
            <person name="Ansaldi M."/>
            <person name="Py B."/>
            <person name="Fichant G."/>
            <person name="Coutinho P."/>
            <person name="Voulhoux R."/>
            <person name="Bastien O."/>
            <person name="Roy S."/>
            <person name="Marechal E."/>
            <person name="Henrissat B."/>
            <person name="Quentin Y."/>
            <person name="Noirot P."/>
            <person name="Filloux A."/>
            <person name="Mejean V."/>
            <person name="DuBow M."/>
            <person name="Barras F."/>
            <person name="Heulin T."/>
        </authorList>
    </citation>
    <scope>NUCLEOTIDE SEQUENCE [LARGE SCALE GENOMIC DNA]</scope>
    <source>
        <strain evidence="3">ATCC BAA-407 / DSM 14655 / LMG 21543 / TTB310</strain>
    </source>
</reference>
<name>F5XX30_RAMTT</name>
<dbReference type="Proteomes" id="UP000008385">
    <property type="component" value="Chromosome"/>
</dbReference>
<dbReference type="KEGG" id="rta:Rta_18830"/>
<dbReference type="AlphaFoldDB" id="F5XX30"/>
<sequence length="192" mass="21652">MLLALGSGAAQAQTQTQAPDALDAELARISAERRQAEARFAAEEKACYARFAVNDCIAEARARQRAAAADLRRQENSLAEEQRRRRGAERREELRERADERDRELAQRRAGAAMQQESRDQDGTRKGTQGAPRADSTPRRAERLPSERPAVDEAGNRRAHEERVREALQRKERVQERAAQRAKRAQPLPVPP</sequence>
<feature type="region of interest" description="Disordered" evidence="1">
    <location>
        <begin position="1"/>
        <end position="20"/>
    </location>
</feature>
<evidence type="ECO:0000313" key="3">
    <source>
        <dbReference type="Proteomes" id="UP000008385"/>
    </source>
</evidence>
<feature type="compositionally biased region" description="Basic and acidic residues" evidence="1">
    <location>
        <begin position="70"/>
        <end position="107"/>
    </location>
</feature>